<protein>
    <submittedName>
        <fullName evidence="2">Uncharacterized protein</fullName>
    </submittedName>
</protein>
<keyword evidence="3" id="KW-1185">Reference proteome</keyword>
<reference evidence="2" key="1">
    <citation type="submission" date="2023-03" db="EMBL/GenBank/DDBJ databases">
        <title>Massive genome expansion in bonnet fungi (Mycena s.s.) driven by repeated elements and novel gene families across ecological guilds.</title>
        <authorList>
            <consortium name="Lawrence Berkeley National Laboratory"/>
            <person name="Harder C.B."/>
            <person name="Miyauchi S."/>
            <person name="Viragh M."/>
            <person name="Kuo A."/>
            <person name="Thoen E."/>
            <person name="Andreopoulos B."/>
            <person name="Lu D."/>
            <person name="Skrede I."/>
            <person name="Drula E."/>
            <person name="Henrissat B."/>
            <person name="Morin E."/>
            <person name="Kohler A."/>
            <person name="Barry K."/>
            <person name="LaButti K."/>
            <person name="Morin E."/>
            <person name="Salamov A."/>
            <person name="Lipzen A."/>
            <person name="Mereny Z."/>
            <person name="Hegedus B."/>
            <person name="Baldrian P."/>
            <person name="Stursova M."/>
            <person name="Weitz H."/>
            <person name="Taylor A."/>
            <person name="Grigoriev I.V."/>
            <person name="Nagy L.G."/>
            <person name="Martin F."/>
            <person name="Kauserud H."/>
        </authorList>
    </citation>
    <scope>NUCLEOTIDE SEQUENCE</scope>
    <source>
        <strain evidence="2">9284</strain>
    </source>
</reference>
<name>A0AAD7B733_9AGAR</name>
<feature type="region of interest" description="Disordered" evidence="1">
    <location>
        <begin position="1"/>
        <end position="26"/>
    </location>
</feature>
<gene>
    <name evidence="2" type="ORF">FB45DRAFT_1009388</name>
</gene>
<accession>A0AAD7B733</accession>
<proteinExistence type="predicted"/>
<dbReference type="EMBL" id="JARKIF010000031">
    <property type="protein sequence ID" value="KAJ7612154.1"/>
    <property type="molecule type" value="Genomic_DNA"/>
</dbReference>
<dbReference type="AlphaFoldDB" id="A0AAD7B733"/>
<evidence type="ECO:0000313" key="2">
    <source>
        <dbReference type="EMBL" id="KAJ7612154.1"/>
    </source>
</evidence>
<comment type="caution">
    <text evidence="2">The sequence shown here is derived from an EMBL/GenBank/DDBJ whole genome shotgun (WGS) entry which is preliminary data.</text>
</comment>
<organism evidence="2 3">
    <name type="scientific">Roridomyces roridus</name>
    <dbReference type="NCBI Taxonomy" id="1738132"/>
    <lineage>
        <taxon>Eukaryota</taxon>
        <taxon>Fungi</taxon>
        <taxon>Dikarya</taxon>
        <taxon>Basidiomycota</taxon>
        <taxon>Agaricomycotina</taxon>
        <taxon>Agaricomycetes</taxon>
        <taxon>Agaricomycetidae</taxon>
        <taxon>Agaricales</taxon>
        <taxon>Marasmiineae</taxon>
        <taxon>Mycenaceae</taxon>
        <taxon>Roridomyces</taxon>
    </lineage>
</organism>
<dbReference type="Proteomes" id="UP001221142">
    <property type="component" value="Unassembled WGS sequence"/>
</dbReference>
<evidence type="ECO:0000313" key="3">
    <source>
        <dbReference type="Proteomes" id="UP001221142"/>
    </source>
</evidence>
<sequence>MLPHEYSPTEEHSGMGLVRGESQSKADVPPLHIPKRLIWFEVHHRLYTRTFQKTEFGQFAETYLKISGHQKKFGQFAEKYLKISGSPKKVVVLLQSFQKFWWTSSGRFFLMNPVKRDPTCLSPPSHSVLCLQANFKPCTTTRMVQERHYVLESHPNAILATFSPPVLVGQLSRDIMPLFLRDIPYIHGLRTTVTGLVRPLPQLLPIGILDEIASSFRCVEYLHSVCIQKRHGSAPDCPLLVLYVAIPRAIRWYYPECGAVTILWETSAEHPGPAGTAGRWTKKAT</sequence>
<evidence type="ECO:0000256" key="1">
    <source>
        <dbReference type="SAM" id="MobiDB-lite"/>
    </source>
</evidence>